<accession>A0A2P2P5F2</accession>
<dbReference type="EMBL" id="GGEC01069501">
    <property type="protein sequence ID" value="MBX49985.1"/>
    <property type="molecule type" value="Transcribed_RNA"/>
</dbReference>
<organism evidence="1">
    <name type="scientific">Rhizophora mucronata</name>
    <name type="common">Asiatic mangrove</name>
    <dbReference type="NCBI Taxonomy" id="61149"/>
    <lineage>
        <taxon>Eukaryota</taxon>
        <taxon>Viridiplantae</taxon>
        <taxon>Streptophyta</taxon>
        <taxon>Embryophyta</taxon>
        <taxon>Tracheophyta</taxon>
        <taxon>Spermatophyta</taxon>
        <taxon>Magnoliopsida</taxon>
        <taxon>eudicotyledons</taxon>
        <taxon>Gunneridae</taxon>
        <taxon>Pentapetalae</taxon>
        <taxon>rosids</taxon>
        <taxon>fabids</taxon>
        <taxon>Malpighiales</taxon>
        <taxon>Rhizophoraceae</taxon>
        <taxon>Rhizophora</taxon>
    </lineage>
</organism>
<proteinExistence type="predicted"/>
<sequence length="39" mass="4709">MRNFIIQTKIFLNPKLQSLLFDLLSKEIRKYISQKDHTS</sequence>
<name>A0A2P2P5F2_RHIMU</name>
<evidence type="ECO:0000313" key="1">
    <source>
        <dbReference type="EMBL" id="MBX49985.1"/>
    </source>
</evidence>
<dbReference type="AlphaFoldDB" id="A0A2P2P5F2"/>
<protein>
    <submittedName>
        <fullName evidence="1">Uncharacterized protein</fullName>
    </submittedName>
</protein>
<reference evidence="1" key="1">
    <citation type="submission" date="2018-02" db="EMBL/GenBank/DDBJ databases">
        <title>Rhizophora mucronata_Transcriptome.</title>
        <authorList>
            <person name="Meera S.P."/>
            <person name="Sreeshan A."/>
            <person name="Augustine A."/>
        </authorList>
    </citation>
    <scope>NUCLEOTIDE SEQUENCE</scope>
    <source>
        <tissue evidence="1">Leaf</tissue>
    </source>
</reference>